<dbReference type="GO" id="GO:0051539">
    <property type="term" value="F:4 iron, 4 sulfur cluster binding"/>
    <property type="evidence" value="ECO:0007669"/>
    <property type="project" value="UniProtKB-KW"/>
</dbReference>
<evidence type="ECO:0000256" key="2">
    <source>
        <dbReference type="ARBA" id="ARBA00022485"/>
    </source>
</evidence>
<dbReference type="InterPro" id="IPR058240">
    <property type="entry name" value="rSAM_sf"/>
</dbReference>
<organism evidence="8 9">
    <name type="scientific">Sellimonas intestinalis</name>
    <dbReference type="NCBI Taxonomy" id="1653434"/>
    <lineage>
        <taxon>Bacteria</taxon>
        <taxon>Bacillati</taxon>
        <taxon>Bacillota</taxon>
        <taxon>Clostridia</taxon>
        <taxon>Lachnospirales</taxon>
        <taxon>Lachnospiraceae</taxon>
        <taxon>Sellimonas</taxon>
    </lineage>
</organism>
<dbReference type="NCBIfam" id="TIGR02495">
    <property type="entry name" value="NrdG2"/>
    <property type="match status" value="1"/>
</dbReference>
<reference evidence="8 9" key="1">
    <citation type="submission" date="2018-08" db="EMBL/GenBank/DDBJ databases">
        <title>A genome reference for cultivated species of the human gut microbiota.</title>
        <authorList>
            <person name="Zou Y."/>
            <person name="Xue W."/>
            <person name="Luo G."/>
        </authorList>
    </citation>
    <scope>NUCLEOTIDE SEQUENCE [LARGE SCALE GENOMIC DNA]</scope>
    <source>
        <strain evidence="8 9">AF37-2AT</strain>
    </source>
</reference>
<accession>A0A3E3K4B3</accession>
<comment type="caution">
    <text evidence="8">The sequence shown here is derived from an EMBL/GenBank/DDBJ whole genome shotgun (WGS) entry which is preliminary data.</text>
</comment>
<keyword evidence="6" id="KW-0411">Iron-sulfur</keyword>
<keyword evidence="2" id="KW-0004">4Fe-4S</keyword>
<dbReference type="SFLD" id="SFLDG01094">
    <property type="entry name" value="Uncharacterised_Radical_SAM_Su"/>
    <property type="match status" value="1"/>
</dbReference>
<dbReference type="InterPro" id="IPR007197">
    <property type="entry name" value="rSAM"/>
</dbReference>
<dbReference type="PANTHER" id="PTHR30352">
    <property type="entry name" value="PYRUVATE FORMATE-LYASE-ACTIVATING ENZYME"/>
    <property type="match status" value="1"/>
</dbReference>
<sequence length="230" mass="26229">MRIQGLQKLTLLDYPGKTACTIFLGGCNFRCPFCHNAALVTGVEDHENFSEEELFDFLKRRQGILDGVCISGGEPLICPDLDELLKKIRDMGYLIKLDTNGSFPERLIRLVEEGLIDQVAMDLKNSREKYARTVGLGQFDVRPIEESVEYLLEGHVPYAFRTTVVREFHQKSDFEEMGRWIRGAATYYIQQFENSGGLIREGLHAYDEPVLLQVKAIMENYVGEVEIRGI</sequence>
<gene>
    <name evidence="8" type="ORF">DW016_05225</name>
</gene>
<keyword evidence="3" id="KW-0949">S-adenosyl-L-methionine</keyword>
<comment type="cofactor">
    <cofactor evidence="1">
        <name>[4Fe-4S] cluster</name>
        <dbReference type="ChEBI" id="CHEBI:49883"/>
    </cofactor>
</comment>
<dbReference type="GO" id="GO:0046872">
    <property type="term" value="F:metal ion binding"/>
    <property type="evidence" value="ECO:0007669"/>
    <property type="project" value="UniProtKB-KW"/>
</dbReference>
<evidence type="ECO:0000256" key="4">
    <source>
        <dbReference type="ARBA" id="ARBA00022723"/>
    </source>
</evidence>
<evidence type="ECO:0000313" key="9">
    <source>
        <dbReference type="Proteomes" id="UP000261080"/>
    </source>
</evidence>
<proteinExistence type="predicted"/>
<dbReference type="InterPro" id="IPR013785">
    <property type="entry name" value="Aldolase_TIM"/>
</dbReference>
<evidence type="ECO:0000256" key="5">
    <source>
        <dbReference type="ARBA" id="ARBA00023004"/>
    </source>
</evidence>
<dbReference type="InterPro" id="IPR034457">
    <property type="entry name" value="Organic_radical-activating"/>
</dbReference>
<dbReference type="PROSITE" id="PS51918">
    <property type="entry name" value="RADICAL_SAM"/>
    <property type="match status" value="1"/>
</dbReference>
<evidence type="ECO:0000313" key="8">
    <source>
        <dbReference type="EMBL" id="RGE88908.1"/>
    </source>
</evidence>
<evidence type="ECO:0000256" key="1">
    <source>
        <dbReference type="ARBA" id="ARBA00001966"/>
    </source>
</evidence>
<protein>
    <submittedName>
        <fullName evidence="8">Anaerobic ribonucleoside-triphosphate reductase activating protein</fullName>
    </submittedName>
</protein>
<dbReference type="AlphaFoldDB" id="A0A3E3K4B3"/>
<keyword evidence="9" id="KW-1185">Reference proteome</keyword>
<dbReference type="InterPro" id="IPR012840">
    <property type="entry name" value="NrdG2"/>
</dbReference>
<dbReference type="EMBL" id="QVLX01000002">
    <property type="protein sequence ID" value="RGE88908.1"/>
    <property type="molecule type" value="Genomic_DNA"/>
</dbReference>
<dbReference type="Pfam" id="PF04055">
    <property type="entry name" value="Radical_SAM"/>
    <property type="match status" value="1"/>
</dbReference>
<evidence type="ECO:0000256" key="6">
    <source>
        <dbReference type="ARBA" id="ARBA00023014"/>
    </source>
</evidence>
<dbReference type="PANTHER" id="PTHR30352:SF13">
    <property type="entry name" value="GLYCYL-RADICAL ENZYME ACTIVATING ENZYME YJJW-RELATED"/>
    <property type="match status" value="1"/>
</dbReference>
<dbReference type="GO" id="GO:0003824">
    <property type="term" value="F:catalytic activity"/>
    <property type="evidence" value="ECO:0007669"/>
    <property type="project" value="InterPro"/>
</dbReference>
<name>A0A3E3K4B3_9FIRM</name>
<keyword evidence="4" id="KW-0479">Metal-binding</keyword>
<dbReference type="CDD" id="cd01335">
    <property type="entry name" value="Radical_SAM"/>
    <property type="match status" value="1"/>
</dbReference>
<feature type="domain" description="Radical SAM core" evidence="7">
    <location>
        <begin position="13"/>
        <end position="230"/>
    </location>
</feature>
<dbReference type="SUPFAM" id="SSF102114">
    <property type="entry name" value="Radical SAM enzymes"/>
    <property type="match status" value="1"/>
</dbReference>
<dbReference type="Gene3D" id="3.20.20.70">
    <property type="entry name" value="Aldolase class I"/>
    <property type="match status" value="1"/>
</dbReference>
<dbReference type="Proteomes" id="UP000261080">
    <property type="component" value="Unassembled WGS sequence"/>
</dbReference>
<keyword evidence="5" id="KW-0408">Iron</keyword>
<evidence type="ECO:0000256" key="3">
    <source>
        <dbReference type="ARBA" id="ARBA00022691"/>
    </source>
</evidence>
<dbReference type="SFLD" id="SFLDS00029">
    <property type="entry name" value="Radical_SAM"/>
    <property type="match status" value="1"/>
</dbReference>
<dbReference type="SFLD" id="SFLDG01067">
    <property type="entry name" value="SPASM/twitch_domain_containing"/>
    <property type="match status" value="1"/>
</dbReference>
<evidence type="ECO:0000259" key="7">
    <source>
        <dbReference type="PROSITE" id="PS51918"/>
    </source>
</evidence>
<dbReference type="OrthoDB" id="9782387at2"/>
<dbReference type="RefSeq" id="WP_024733538.1">
    <property type="nucleotide sequence ID" value="NZ_BAABYU010000002.1"/>
</dbReference>
<dbReference type="GeneID" id="97193788"/>